<protein>
    <submittedName>
        <fullName evidence="1">Uncharacterized protein</fullName>
    </submittedName>
</protein>
<organism evidence="1 2">
    <name type="scientific">Puccinia graminis f. sp. tritici</name>
    <dbReference type="NCBI Taxonomy" id="56615"/>
    <lineage>
        <taxon>Eukaryota</taxon>
        <taxon>Fungi</taxon>
        <taxon>Dikarya</taxon>
        <taxon>Basidiomycota</taxon>
        <taxon>Pucciniomycotina</taxon>
        <taxon>Pucciniomycetes</taxon>
        <taxon>Pucciniales</taxon>
        <taxon>Pucciniaceae</taxon>
        <taxon>Puccinia</taxon>
    </lineage>
</organism>
<dbReference type="AlphaFoldDB" id="A0A5B0SIP8"/>
<gene>
    <name evidence="1" type="ORF">PGTUg99_015388</name>
</gene>
<sequence>MDKSTKPASSPSGTDQSISRRRDVIAAAFRSFRTKYDCRSLGQPRPTPFEQAIPVDQASWKSNLSCLECSLLPLLRHQVNALSRSICSFNLRKDKGRKLDLISELQSEFDHTVSQIVSYATIICHQPLFSRAHTDDHYLQDLKDFRSQKLVFKISFLTHELSFFSDGCTMLIQESKLSQGAGRRRARKFNARGRVTQFAAIASDSIDRMIKWLRGHELIIIQEDWKIDLSSIDDMLAKLTKLINSRTDSDEDGQSKIKAPSAPIIQLARSAVPIVKLSRMFFRKLSSSGLNETPLQSFTAMSSDQLRTLCRSTELIATELNKILKTFSKAEQTNNAETAQGLSKSAGRVLHLLQSNMLLVTLYVLPLIPTVNNSSSQNHLKTWLITWNNLFISTAEKCISAANTFQLAS</sequence>
<evidence type="ECO:0000313" key="1">
    <source>
        <dbReference type="EMBL" id="KAA1137445.1"/>
    </source>
</evidence>
<reference evidence="1 2" key="1">
    <citation type="submission" date="2019-05" db="EMBL/GenBank/DDBJ databases">
        <title>Emergence of the Ug99 lineage of the wheat stem rust pathogen through somatic hybridization.</title>
        <authorList>
            <person name="Li F."/>
            <person name="Upadhyaya N.M."/>
            <person name="Sperschneider J."/>
            <person name="Matny O."/>
            <person name="Nguyen-Phuc H."/>
            <person name="Mago R."/>
            <person name="Raley C."/>
            <person name="Miller M.E."/>
            <person name="Silverstein K.A.T."/>
            <person name="Henningsen E."/>
            <person name="Hirsch C.D."/>
            <person name="Visser B."/>
            <person name="Pretorius Z.A."/>
            <person name="Steffenson B.J."/>
            <person name="Schwessinger B."/>
            <person name="Dodds P.N."/>
            <person name="Figueroa M."/>
        </authorList>
    </citation>
    <scope>NUCLEOTIDE SEQUENCE [LARGE SCALE GENOMIC DNA]</scope>
    <source>
        <strain evidence="1 2">Ug99</strain>
    </source>
</reference>
<accession>A0A5B0SIP8</accession>
<evidence type="ECO:0000313" key="2">
    <source>
        <dbReference type="Proteomes" id="UP000325313"/>
    </source>
</evidence>
<dbReference type="PANTHER" id="PTHR33069">
    <property type="entry name" value="CHROMOSOME 7, WHOLE GENOME SHOTGUN SEQUENCE-RELATED"/>
    <property type="match status" value="1"/>
</dbReference>
<name>A0A5B0SIP8_PUCGR</name>
<comment type="caution">
    <text evidence="1">The sequence shown here is derived from an EMBL/GenBank/DDBJ whole genome shotgun (WGS) entry which is preliminary data.</text>
</comment>
<proteinExistence type="predicted"/>
<dbReference type="Proteomes" id="UP000325313">
    <property type="component" value="Unassembled WGS sequence"/>
</dbReference>
<dbReference type="EMBL" id="VDEP01000008">
    <property type="protein sequence ID" value="KAA1137445.1"/>
    <property type="molecule type" value="Genomic_DNA"/>
</dbReference>
<dbReference type="PANTHER" id="PTHR33069:SF3">
    <property type="entry name" value="DYNEIN HEAVY CHAIN TAIL DOMAIN-CONTAINING PROTEIN"/>
    <property type="match status" value="1"/>
</dbReference>